<evidence type="ECO:0000313" key="1">
    <source>
        <dbReference type="EMBL" id="OAT07649.1"/>
    </source>
</evidence>
<accession>A0A179UK96</accession>
<dbReference type="GeneID" id="42528076"/>
<dbReference type="Gene3D" id="3.30.200.20">
    <property type="entry name" value="Phosphorylase Kinase, domain 1"/>
    <property type="match status" value="1"/>
</dbReference>
<reference evidence="2" key="1">
    <citation type="journal article" date="2015" name="PLoS Genet.">
        <title>The dynamic genome and transcriptome of the human fungal pathogen Blastomyces and close relative Emmonsia.</title>
        <authorList>
            <person name="Munoz J.F."/>
            <person name="Gauthier G.M."/>
            <person name="Desjardins C.A."/>
            <person name="Gallo J.E."/>
            <person name="Holder J."/>
            <person name="Sullivan T.D."/>
            <person name="Marty A.J."/>
            <person name="Carmen J.C."/>
            <person name="Chen Z."/>
            <person name="Ding L."/>
            <person name="Gujja S."/>
            <person name="Magrini V."/>
            <person name="Misas E."/>
            <person name="Mitreva M."/>
            <person name="Priest M."/>
            <person name="Saif S."/>
            <person name="Whiston E.A."/>
            <person name="Young S."/>
            <person name="Zeng Q."/>
            <person name="Goldman W.E."/>
            <person name="Mardis E.R."/>
            <person name="Taylor J.W."/>
            <person name="McEwen J.G."/>
            <person name="Clay O.K."/>
            <person name="Klein B.S."/>
            <person name="Cuomo C.A."/>
        </authorList>
    </citation>
    <scope>NUCLEOTIDE SEQUENCE [LARGE SCALE GENOMIC DNA]</scope>
    <source>
        <strain evidence="2">SLH14081</strain>
    </source>
</reference>
<organism evidence="1 2">
    <name type="scientific">Blastomyces gilchristii (strain SLH14081)</name>
    <name type="common">Blastomyces dermatitidis</name>
    <dbReference type="NCBI Taxonomy" id="559298"/>
    <lineage>
        <taxon>Eukaryota</taxon>
        <taxon>Fungi</taxon>
        <taxon>Dikarya</taxon>
        <taxon>Ascomycota</taxon>
        <taxon>Pezizomycotina</taxon>
        <taxon>Eurotiomycetes</taxon>
        <taxon>Eurotiomycetidae</taxon>
        <taxon>Onygenales</taxon>
        <taxon>Ajellomycetaceae</taxon>
        <taxon>Blastomyces</taxon>
    </lineage>
</organism>
<sequence>MDILFATLTPANDIAKMAFSDAYDTIARGQQGASTDTTVYRIRVASEQEYDADGLLFQREMDRKLSEGDISESLTEPDTDTELESRHLGMIWKGHYVLGFQHHPSAPNLGWVVGKRVVERGPYAADIFLCTGAFAKRHSLNLRSFHARFNFDLKNRAFFIASITSSPSAGLAVNSEVVGRQIHALNQHCMKIRVNSLVYNFQYTDFAPTEEFIKQRKRYLTATLEAPSAIFDMPTPHRNTRTIGQWTLNDPLGKGSAGRVFLASDSKNQVVAIKIMQCTSKSAGAVDMEIAR</sequence>
<evidence type="ECO:0008006" key="3">
    <source>
        <dbReference type="Google" id="ProtNLM"/>
    </source>
</evidence>
<evidence type="ECO:0000313" key="2">
    <source>
        <dbReference type="Proteomes" id="UP000002038"/>
    </source>
</evidence>
<proteinExistence type="predicted"/>
<name>A0A179UK96_BLAGS</name>
<dbReference type="RefSeq" id="XP_031577881.1">
    <property type="nucleotide sequence ID" value="XM_031721352.1"/>
</dbReference>
<dbReference type="Proteomes" id="UP000002038">
    <property type="component" value="Unassembled WGS sequence"/>
</dbReference>
<dbReference type="KEGG" id="bgh:BDBG_03690"/>
<dbReference type="InterPro" id="IPR011009">
    <property type="entry name" value="Kinase-like_dom_sf"/>
</dbReference>
<keyword evidence="2" id="KW-1185">Reference proteome</keyword>
<dbReference type="SUPFAM" id="SSF56112">
    <property type="entry name" value="Protein kinase-like (PK-like)"/>
    <property type="match status" value="1"/>
</dbReference>
<gene>
    <name evidence="1" type="ORF">BDBG_03690</name>
</gene>
<dbReference type="AlphaFoldDB" id="A0A179UK96"/>
<dbReference type="STRING" id="559298.A0A179UK96"/>
<dbReference type="VEuPathDB" id="FungiDB:BDBG_03690"/>
<protein>
    <recommendedName>
        <fullName evidence="3">Protein kinase domain-containing protein</fullName>
    </recommendedName>
</protein>
<dbReference type="EMBL" id="GG657453">
    <property type="protein sequence ID" value="OAT07649.1"/>
    <property type="molecule type" value="Genomic_DNA"/>
</dbReference>
<dbReference type="OrthoDB" id="4206567at2759"/>